<dbReference type="InterPro" id="IPR003593">
    <property type="entry name" value="AAA+_ATPase"/>
</dbReference>
<proteinExistence type="inferred from homology"/>
<dbReference type="InterPro" id="IPR036891">
    <property type="entry name" value="Signal_recog_part_SRP54_M_sf"/>
</dbReference>
<feature type="domain" description="Signal recognition particle SRP54 helical bundle" evidence="13">
    <location>
        <begin position="2"/>
        <end position="87"/>
    </location>
</feature>
<evidence type="ECO:0000256" key="10">
    <source>
        <dbReference type="HAMAP-Rule" id="MF_00306"/>
    </source>
</evidence>
<dbReference type="InterPro" id="IPR004125">
    <property type="entry name" value="Signal_recog_particle_SRP54_M"/>
</dbReference>
<evidence type="ECO:0000256" key="6">
    <source>
        <dbReference type="ARBA" id="ARBA00023134"/>
    </source>
</evidence>
<dbReference type="GO" id="GO:0003924">
    <property type="term" value="F:GTPase activity"/>
    <property type="evidence" value="ECO:0007669"/>
    <property type="project" value="UniProtKB-UniRule"/>
</dbReference>
<evidence type="ECO:0000259" key="11">
    <source>
        <dbReference type="SMART" id="SM00382"/>
    </source>
</evidence>
<dbReference type="GO" id="GO:0048500">
    <property type="term" value="C:signal recognition particle"/>
    <property type="evidence" value="ECO:0007669"/>
    <property type="project" value="UniProtKB-UniRule"/>
</dbReference>
<dbReference type="Proteomes" id="UP000317265">
    <property type="component" value="Unassembled WGS sequence"/>
</dbReference>
<dbReference type="PANTHER" id="PTHR11564">
    <property type="entry name" value="SIGNAL RECOGNITION PARTICLE 54K PROTEIN SRP54"/>
    <property type="match status" value="1"/>
</dbReference>
<evidence type="ECO:0000259" key="12">
    <source>
        <dbReference type="SMART" id="SM00962"/>
    </source>
</evidence>
<dbReference type="HAMAP" id="MF_00306">
    <property type="entry name" value="SRP54"/>
    <property type="match status" value="1"/>
</dbReference>
<organism evidence="14 16">
    <name type="scientific">Thermoproteota archaeon</name>
    <dbReference type="NCBI Taxonomy" id="2056631"/>
    <lineage>
        <taxon>Archaea</taxon>
        <taxon>Thermoproteota</taxon>
    </lineage>
</organism>
<evidence type="ECO:0000313" key="16">
    <source>
        <dbReference type="Proteomes" id="UP000316080"/>
    </source>
</evidence>
<dbReference type="InterPro" id="IPR042101">
    <property type="entry name" value="SRP54_N_sf"/>
</dbReference>
<evidence type="ECO:0000256" key="7">
    <source>
        <dbReference type="ARBA" id="ARBA00023135"/>
    </source>
</evidence>
<keyword evidence="7 10" id="KW-0733">Signal recognition particle</keyword>
<keyword evidence="2 10" id="KW-0963">Cytoplasm</keyword>
<keyword evidence="8 10" id="KW-0687">Ribonucleoprotein</keyword>
<comment type="subcellular location">
    <subcellularLocation>
        <location evidence="10">Cytoplasm</location>
    </subcellularLocation>
    <text evidence="10">The SRP-RNC complex is targeted to the cytoplasmic membrane.</text>
</comment>
<dbReference type="SUPFAM" id="SSF47364">
    <property type="entry name" value="Domain of the SRP/SRP receptor G-proteins"/>
    <property type="match status" value="1"/>
</dbReference>
<dbReference type="CDD" id="cd17875">
    <property type="entry name" value="SRP54_G"/>
    <property type="match status" value="1"/>
</dbReference>
<comment type="subunit">
    <text evidence="9 10">Part of the signal recognition particle protein translocation system, which is composed of SRP and FtsY. Archaeal SRP consists of a 7S RNA molecule of 300 nucleotides and two protein subunits: SRP54 and SRP19.</text>
</comment>
<dbReference type="Gene3D" id="1.20.120.140">
    <property type="entry name" value="Signal recognition particle SRP54, nucleotide-binding domain"/>
    <property type="match status" value="1"/>
</dbReference>
<protein>
    <recommendedName>
        <fullName evidence="10">Signal recognition particle 54 kDa protein</fullName>
        <shortName evidence="10">SRP54</shortName>
        <ecNumber evidence="10">3.6.5.4</ecNumber>
    </recommendedName>
</protein>
<feature type="binding site" evidence="10">
    <location>
        <begin position="109"/>
        <end position="116"/>
    </location>
    <ligand>
        <name>GTP</name>
        <dbReference type="ChEBI" id="CHEBI:37565"/>
    </ligand>
</feature>
<dbReference type="Pfam" id="PF00448">
    <property type="entry name" value="SRP54"/>
    <property type="match status" value="1"/>
</dbReference>
<keyword evidence="5 10" id="KW-0694">RNA-binding</keyword>
<keyword evidence="3 10" id="KW-0547">Nucleotide-binding</keyword>
<evidence type="ECO:0000256" key="5">
    <source>
        <dbReference type="ARBA" id="ARBA00022884"/>
    </source>
</evidence>
<evidence type="ECO:0000256" key="3">
    <source>
        <dbReference type="ARBA" id="ARBA00022741"/>
    </source>
</evidence>
<dbReference type="SUPFAM" id="SSF52540">
    <property type="entry name" value="P-loop containing nucleoside triphosphate hydrolases"/>
    <property type="match status" value="1"/>
</dbReference>
<feature type="binding site" evidence="10">
    <location>
        <begin position="249"/>
        <end position="252"/>
    </location>
    <ligand>
        <name>GTP</name>
        <dbReference type="ChEBI" id="CHEBI:37565"/>
    </ligand>
</feature>
<dbReference type="InterPro" id="IPR022941">
    <property type="entry name" value="SRP54"/>
</dbReference>
<evidence type="ECO:0000256" key="9">
    <source>
        <dbReference type="ARBA" id="ARBA00064051"/>
    </source>
</evidence>
<dbReference type="EMBL" id="RXIH01000007">
    <property type="protein sequence ID" value="RZN57412.1"/>
    <property type="molecule type" value="Genomic_DNA"/>
</dbReference>
<feature type="domain" description="SRP54-type proteins GTP-binding" evidence="12">
    <location>
        <begin position="102"/>
        <end position="297"/>
    </location>
</feature>
<dbReference type="EC" id="3.6.5.4" evidence="10"/>
<sequence length="442" mass="49284">MVLENLATSISTAIKKIIRAPIVDEKVIKELIRDLQRALIQADVNVRLVLELSKKIEKKILEAELPPGITRRELAIKVVYDELVSLLGGEKVEPIKYDKNKTNVIMLIGIQGSGKTTSAAKLAWFFKNQGYSTGLICADNFRAGAYDQLKQLSEKINVPFYGEKDEKDVIKIAMNGVKTFKEKGIEIIIIDTAGRHKNETTLIDEMRQISEVIKPDEIMLVLDATIGQQAAQHAEAFNKATKIGSIFLTKLDGSAKGGGAISAVALTGAKIKFIGTGEYIEDIEVFNPRRFVGRLLGMGDIENLIEKFKSIEKTEKELMTSIASGRFTLKDLYLQLQAIKKLGPLGKILQSIPGMGLSISKEAMNVTEDKLKKWMVIMQSMTEEELLDPNIIDGSRIRRIARGSGTTTKDVRELLDQYKISKKYIKQIIKKQKGMKRIFKIG</sequence>
<reference evidence="14 16" key="2">
    <citation type="journal article" date="2019" name="Nat. Microbiol.">
        <title>Wide diversity of methane and short-chain alkane metabolisms in uncultured archaea.</title>
        <authorList>
            <person name="Borrel G."/>
            <person name="Adam P.S."/>
            <person name="McKay L.J."/>
            <person name="Chen L.X."/>
            <person name="Sierra-Garcia I.N."/>
            <person name="Sieber C.M."/>
            <person name="Letourneur Q."/>
            <person name="Ghozlane A."/>
            <person name="Andersen G.L."/>
            <person name="Li W.J."/>
            <person name="Hallam S.J."/>
            <person name="Muyzer G."/>
            <person name="de Oliveira V.M."/>
            <person name="Inskeep W.P."/>
            <person name="Banfield J.F."/>
            <person name="Gribaldo S."/>
        </authorList>
    </citation>
    <scope>NUCLEOTIDE SEQUENCE [LARGE SCALE GENOMIC DNA]</scope>
    <source>
        <strain evidence="14">Verst-YHS</strain>
    </source>
</reference>
<evidence type="ECO:0000256" key="4">
    <source>
        <dbReference type="ARBA" id="ARBA00022801"/>
    </source>
</evidence>
<dbReference type="InterPro" id="IPR013822">
    <property type="entry name" value="Signal_recog_particl_SRP54_hlx"/>
</dbReference>
<evidence type="ECO:0000313" key="14">
    <source>
        <dbReference type="EMBL" id="RZN57412.1"/>
    </source>
</evidence>
<dbReference type="Gene3D" id="1.10.260.30">
    <property type="entry name" value="Signal recognition particle, SRP54 subunit, M-domain"/>
    <property type="match status" value="1"/>
</dbReference>
<feature type="domain" description="AAA+ ATPase" evidence="11">
    <location>
        <begin position="101"/>
        <end position="302"/>
    </location>
</feature>
<dbReference type="Pfam" id="PF02881">
    <property type="entry name" value="SRP54_N"/>
    <property type="match status" value="1"/>
</dbReference>
<dbReference type="GO" id="GO:0005525">
    <property type="term" value="F:GTP binding"/>
    <property type="evidence" value="ECO:0007669"/>
    <property type="project" value="UniProtKB-UniRule"/>
</dbReference>
<evidence type="ECO:0000256" key="2">
    <source>
        <dbReference type="ARBA" id="ARBA00022490"/>
    </source>
</evidence>
<dbReference type="Gene3D" id="3.40.50.300">
    <property type="entry name" value="P-loop containing nucleotide triphosphate hydrolases"/>
    <property type="match status" value="1"/>
</dbReference>
<dbReference type="SMART" id="SM00962">
    <property type="entry name" value="SRP54"/>
    <property type="match status" value="1"/>
</dbReference>
<comment type="domain">
    <text evidence="10">Composed of three domains: the N-terminal N domain, which is responsible for interactions with the ribosome, the central G domain, which binds GTP, and the C-terminal M domain, which binds the RNA and the signal sequence of the RNC.</text>
</comment>
<dbReference type="GO" id="GO:0006614">
    <property type="term" value="P:SRP-dependent cotranslational protein targeting to membrane"/>
    <property type="evidence" value="ECO:0007669"/>
    <property type="project" value="InterPro"/>
</dbReference>
<comment type="similarity">
    <text evidence="1 10">Belongs to the GTP-binding SRP family. SRP54 subfamily.</text>
</comment>
<dbReference type="GO" id="GO:0008312">
    <property type="term" value="F:7S RNA binding"/>
    <property type="evidence" value="ECO:0007669"/>
    <property type="project" value="UniProtKB-UniRule"/>
</dbReference>
<name>A0A520KI19_9CREN</name>
<comment type="catalytic activity">
    <reaction evidence="10">
        <text>GTP + H2O = GDP + phosphate + H(+)</text>
        <dbReference type="Rhea" id="RHEA:19669"/>
        <dbReference type="ChEBI" id="CHEBI:15377"/>
        <dbReference type="ChEBI" id="CHEBI:15378"/>
        <dbReference type="ChEBI" id="CHEBI:37565"/>
        <dbReference type="ChEBI" id="CHEBI:43474"/>
        <dbReference type="ChEBI" id="CHEBI:58189"/>
        <dbReference type="EC" id="3.6.5.4"/>
    </reaction>
</comment>
<comment type="function">
    <text evidence="10">Involved in targeting and insertion of nascent membrane proteins into the cytoplasmic membrane. Binds to the hydrophobic signal sequence of the ribosome-nascent chain (RNC) as it emerges from the ribosomes. The SRP-RNC complex is then targeted to the cytoplasmic membrane where it interacts with the SRP receptor FtsY.</text>
</comment>
<dbReference type="SUPFAM" id="SSF47446">
    <property type="entry name" value="Signal peptide-binding domain"/>
    <property type="match status" value="1"/>
</dbReference>
<dbReference type="Pfam" id="PF02978">
    <property type="entry name" value="SRP_SPB"/>
    <property type="match status" value="1"/>
</dbReference>
<accession>A0A520KI19</accession>
<dbReference type="SMART" id="SM00963">
    <property type="entry name" value="SRP54_N"/>
    <property type="match status" value="1"/>
</dbReference>
<feature type="binding site" evidence="10">
    <location>
        <begin position="191"/>
        <end position="195"/>
    </location>
    <ligand>
        <name>GTP</name>
        <dbReference type="ChEBI" id="CHEBI:37565"/>
    </ligand>
</feature>
<keyword evidence="6 10" id="KW-0342">GTP-binding</keyword>
<gene>
    <name evidence="10" type="primary">srp54</name>
    <name evidence="15" type="ORF">DSO09_06405</name>
    <name evidence="14" type="ORF">EF809_00920</name>
</gene>
<evidence type="ECO:0000256" key="1">
    <source>
        <dbReference type="ARBA" id="ARBA00005450"/>
    </source>
</evidence>
<evidence type="ECO:0000313" key="17">
    <source>
        <dbReference type="Proteomes" id="UP000317265"/>
    </source>
</evidence>
<dbReference type="InterPro" id="IPR027417">
    <property type="entry name" value="P-loop_NTPase"/>
</dbReference>
<evidence type="ECO:0000256" key="8">
    <source>
        <dbReference type="ARBA" id="ARBA00023274"/>
    </source>
</evidence>
<dbReference type="PANTHER" id="PTHR11564:SF5">
    <property type="entry name" value="SIGNAL RECOGNITION PARTICLE SUBUNIT SRP54"/>
    <property type="match status" value="1"/>
</dbReference>
<dbReference type="Proteomes" id="UP000316080">
    <property type="component" value="Unassembled WGS sequence"/>
</dbReference>
<dbReference type="InterPro" id="IPR000897">
    <property type="entry name" value="SRP54_GTPase_dom"/>
</dbReference>
<dbReference type="EMBL" id="QNVI01000065">
    <property type="protein sequence ID" value="TDA37721.1"/>
    <property type="molecule type" value="Genomic_DNA"/>
</dbReference>
<evidence type="ECO:0000313" key="15">
    <source>
        <dbReference type="EMBL" id="TDA37721.1"/>
    </source>
</evidence>
<keyword evidence="4 10" id="KW-0378">Hydrolase</keyword>
<dbReference type="InterPro" id="IPR036225">
    <property type="entry name" value="SRP/SRP_N"/>
</dbReference>
<dbReference type="AlphaFoldDB" id="A0A520KI19"/>
<evidence type="ECO:0000259" key="13">
    <source>
        <dbReference type="SMART" id="SM00963"/>
    </source>
</evidence>
<reference evidence="15 17" key="1">
    <citation type="journal article" date="2019" name="Nat. Microbiol.">
        <title>Expanding anaerobic alkane metabolism in the domain of Archaea.</title>
        <authorList>
            <person name="Wang Y."/>
            <person name="Wegener G."/>
            <person name="Hou J."/>
            <person name="Wang F."/>
            <person name="Xiao X."/>
        </authorList>
    </citation>
    <scope>NUCLEOTIDE SEQUENCE [LARGE SCALE GENOMIC DNA]</scope>
    <source>
        <strain evidence="15">WYZ-LMO11</strain>
    </source>
</reference>
<comment type="caution">
    <text evidence="14">The sequence shown here is derived from an EMBL/GenBank/DDBJ whole genome shotgun (WGS) entry which is preliminary data.</text>
</comment>
<dbReference type="FunFam" id="3.40.50.300:FF:000022">
    <property type="entry name" value="Signal recognition particle 54 kDa subunit"/>
    <property type="match status" value="1"/>
</dbReference>
<dbReference type="SMART" id="SM00382">
    <property type="entry name" value="AAA"/>
    <property type="match status" value="1"/>
</dbReference>